<name>A0A9X3J121_9BACT</name>
<dbReference type="Pfam" id="PF03068">
    <property type="entry name" value="PAD"/>
    <property type="match status" value="1"/>
</dbReference>
<comment type="caution">
    <text evidence="3">The sequence shown here is derived from an EMBL/GenBank/DDBJ whole genome shotgun (WGS) entry which is preliminary data.</text>
</comment>
<feature type="region of interest" description="Disordered" evidence="1">
    <location>
        <begin position="118"/>
        <end position="143"/>
    </location>
</feature>
<accession>A0A9X3J121</accession>
<feature type="region of interest" description="Disordered" evidence="1">
    <location>
        <begin position="238"/>
        <end position="259"/>
    </location>
</feature>
<dbReference type="Proteomes" id="UP001150924">
    <property type="component" value="Unassembled WGS sequence"/>
</dbReference>
<dbReference type="GO" id="GO:0005737">
    <property type="term" value="C:cytoplasm"/>
    <property type="evidence" value="ECO:0007669"/>
    <property type="project" value="InterPro"/>
</dbReference>
<keyword evidence="4" id="KW-1185">Reference proteome</keyword>
<dbReference type="PANTHER" id="PTHR10837">
    <property type="entry name" value="PEPTIDYLARGININE DEIMINASE"/>
    <property type="match status" value="1"/>
</dbReference>
<dbReference type="InterPro" id="IPR013530">
    <property type="entry name" value="PAD_C"/>
</dbReference>
<feature type="compositionally biased region" description="Basic residues" evidence="1">
    <location>
        <begin position="245"/>
        <end position="259"/>
    </location>
</feature>
<evidence type="ECO:0000256" key="1">
    <source>
        <dbReference type="SAM" id="MobiDB-lite"/>
    </source>
</evidence>
<protein>
    <submittedName>
        <fullName evidence="3">Protein-arginine deiminase family protein</fullName>
    </submittedName>
</protein>
<dbReference type="EMBL" id="JAPNKE010000002">
    <property type="protein sequence ID" value="MCY1009628.1"/>
    <property type="molecule type" value="Genomic_DNA"/>
</dbReference>
<evidence type="ECO:0000313" key="4">
    <source>
        <dbReference type="Proteomes" id="UP001150924"/>
    </source>
</evidence>
<dbReference type="GO" id="GO:0004668">
    <property type="term" value="F:protein-arginine deiminase activity"/>
    <property type="evidence" value="ECO:0007669"/>
    <property type="project" value="InterPro"/>
</dbReference>
<organism evidence="3 4">
    <name type="scientific">Nannocystis pusilla</name>
    <dbReference type="NCBI Taxonomy" id="889268"/>
    <lineage>
        <taxon>Bacteria</taxon>
        <taxon>Pseudomonadati</taxon>
        <taxon>Myxococcota</taxon>
        <taxon>Polyangia</taxon>
        <taxon>Nannocystales</taxon>
        <taxon>Nannocystaceae</taxon>
        <taxon>Nannocystis</taxon>
    </lineage>
</organism>
<dbReference type="GO" id="GO:0005509">
    <property type="term" value="F:calcium ion binding"/>
    <property type="evidence" value="ECO:0007669"/>
    <property type="project" value="InterPro"/>
</dbReference>
<evidence type="ECO:0000313" key="3">
    <source>
        <dbReference type="EMBL" id="MCY1009628.1"/>
    </source>
</evidence>
<reference evidence="3" key="1">
    <citation type="submission" date="2022-11" db="EMBL/GenBank/DDBJ databases">
        <title>Minimal conservation of predation-associated metabolite biosynthetic gene clusters underscores biosynthetic potential of Myxococcota including descriptions for ten novel species: Archangium lansinium sp. nov., Myxococcus landrumus sp. nov., Nannocystis bai.</title>
        <authorList>
            <person name="Ahearne A."/>
            <person name="Stevens C."/>
            <person name="Phillips K."/>
        </authorList>
    </citation>
    <scope>NUCLEOTIDE SEQUENCE</scope>
    <source>
        <strain evidence="3">Na p29</strain>
    </source>
</reference>
<dbReference type="PANTHER" id="PTHR10837:SF8">
    <property type="entry name" value="PROTEIN-ARGININE DEIMINASE"/>
    <property type="match status" value="1"/>
</dbReference>
<dbReference type="SUPFAM" id="SSF55909">
    <property type="entry name" value="Pentein"/>
    <property type="match status" value="1"/>
</dbReference>
<gene>
    <name evidence="3" type="ORF">OV079_29495</name>
</gene>
<sequence>MPPTIGGSLDSFGNLECSPPFTHRRRGKEYKFGRLVYGEHPDGGARRNIQPEVLDFLRAQQVQEPFALDTGWLVVGHVDEVMSFVPMKNAPKKFKVALASPTEALTILRRMRAARQGSAPLLRLTPPPPRPDRPANEPTPEQLYDQNFPLRSVDAILDDPFHIDVQDVVQGYIDAIKTKLMDELDLETSDFISLPVLFTMDESLFVAYTPGVVNMLVLTKPDKTVRLVIPKPFGPEVDGVCQSKQHPRHARAAGRDRRRPRVRRRLLHVSRQLRRDPLRDQQQAGTADRSVVVGAAGMTLKWPEFVALRGLHGEDYARQRDLVLADPTAATTYLPTYAGDPDWLWRTLAAIVRGWSEHAALYRQVLAELDQVDVAAEGRKITGITRIWTRYRMRARDVYGPAILPLCWEVILEFGDLWPRWKVITFLEMIGAVPRTESVEPVLTFMQEVAPIDFIEAAVNTLRDLPTADVQPALAARMLVVEAAVHARGSLDPRSAELLRLWSKLRQEAAGGLKPPP</sequence>
<proteinExistence type="predicted"/>
<dbReference type="Gene3D" id="3.75.10.10">
    <property type="entry name" value="L-arginine/glycine Amidinotransferase, Chain A"/>
    <property type="match status" value="1"/>
</dbReference>
<dbReference type="InterPro" id="IPR004303">
    <property type="entry name" value="PAD"/>
</dbReference>
<dbReference type="AlphaFoldDB" id="A0A9X3J121"/>
<evidence type="ECO:0000259" key="2">
    <source>
        <dbReference type="Pfam" id="PF03068"/>
    </source>
</evidence>
<feature type="domain" description="Protein-arginine deiminase C-terminal" evidence="2">
    <location>
        <begin position="8"/>
        <end position="246"/>
    </location>
</feature>